<organism evidence="2 3">
    <name type="scientific">Rhodococcus erythropolis</name>
    <name type="common">Arthrobacter picolinophilus</name>
    <dbReference type="NCBI Taxonomy" id="1833"/>
    <lineage>
        <taxon>Bacteria</taxon>
        <taxon>Bacillati</taxon>
        <taxon>Actinomycetota</taxon>
        <taxon>Actinomycetes</taxon>
        <taxon>Mycobacteriales</taxon>
        <taxon>Nocardiaceae</taxon>
        <taxon>Rhodococcus</taxon>
        <taxon>Rhodococcus erythropolis group</taxon>
    </lineage>
</organism>
<reference evidence="2 3" key="1">
    <citation type="submission" date="2020-03" db="EMBL/GenBank/DDBJ databases">
        <title>Screen low temperature-resistant strains for efficient degradation of petroleum hydrocarbons under the low temperature.</title>
        <authorList>
            <person name="Wang Y."/>
            <person name="Chen J."/>
        </authorList>
    </citation>
    <scope>NUCLEOTIDE SEQUENCE [LARGE SCALE GENOMIC DNA]</scope>
    <source>
        <strain evidence="2 3">KB1</strain>
        <plasmid evidence="2 3">plas1</plasmid>
    </source>
</reference>
<feature type="compositionally biased region" description="Basic and acidic residues" evidence="1">
    <location>
        <begin position="215"/>
        <end position="226"/>
    </location>
</feature>
<dbReference type="EMBL" id="CP050125">
    <property type="protein sequence ID" value="QIP43934.1"/>
    <property type="molecule type" value="Genomic_DNA"/>
</dbReference>
<dbReference type="Proteomes" id="UP000502345">
    <property type="component" value="Plasmid plas1"/>
</dbReference>
<dbReference type="Gene3D" id="3.40.50.300">
    <property type="entry name" value="P-loop containing nucleotide triphosphate hydrolases"/>
    <property type="match status" value="2"/>
</dbReference>
<keyword evidence="2" id="KW-0614">Plasmid</keyword>
<gene>
    <name evidence="2" type="ORF">G9444_6691</name>
</gene>
<dbReference type="OMA" id="MAANIRW"/>
<name>A0A6G9D452_RHOER</name>
<evidence type="ECO:0008006" key="4">
    <source>
        <dbReference type="Google" id="ProtNLM"/>
    </source>
</evidence>
<feature type="compositionally biased region" description="Basic and acidic residues" evidence="1">
    <location>
        <begin position="789"/>
        <end position="801"/>
    </location>
</feature>
<evidence type="ECO:0000256" key="1">
    <source>
        <dbReference type="SAM" id="MobiDB-lite"/>
    </source>
</evidence>
<evidence type="ECO:0000313" key="2">
    <source>
        <dbReference type="EMBL" id="QIP43934.1"/>
    </source>
</evidence>
<feature type="region of interest" description="Disordered" evidence="1">
    <location>
        <begin position="785"/>
        <end position="808"/>
    </location>
</feature>
<proteinExistence type="predicted"/>
<dbReference type="AlphaFoldDB" id="A0A6G9D452"/>
<sequence length="838" mass="91461">MEQPTLSMAANIRWTKSGVVWADYVLSGMDYGYRPNVDKRTARTLHTMLVRALPGESMLMGIASSLSAEAVVARMTEGVDLDVHTDWAIECEATLDSIELYRPGQRVFYLSIPLTTTGLAGQAKAATHAAWTSLSDFIGLPRTSVPEDEVRARIRQADLIVADIPAVFEARPATPAQMVWLWQHSMTRGLHVDRDMPGAASTPSPKSGAALAPARLDEGAQSDRDAPTTWWRPKVPTFSRVLKVDQPYDIDDRPASYQVILALADMPSGGVLFPGSEFFSLADDFGDIDVDFVARLKVTAGADVMRANKRALENLKEQYEQREGELAGGQGALDIAASALTEYSSLLETNRDEVEVAWTALFAVGAPTEEQALAEAQTVKKSFEHQDYKLVAPLGFQEDLWWAMIPGVPSSKIVREFGHITTSTHFAAYMPFTRNDLGDSSGPLLALNITAARIGAVHNDILGKSLRDQSSSWAVTGELGSGKSVTMKVIAGHVVDCGGQVIGIDQSDLGEYANWARAVTDAVIVDLVEPDYSTDPLRIFPPNIAAEMTQSVMLALLRIQPTSTHGKALAKVLEPSYRAKHPYAGLGELTEHLLSADCLIDGAYDLGEEMNVYARLTYAAALFAKDLPALPITAPAIIFRTHRVELPTQLQTEKQHLYDNLPLEKRFGHAVYTLIAKIARGQCFADADQMALFLVDEAHHLLNADDGIDIVEDFVLQGRKSSAAVGLGDQDCAFGTPKLRGLIKTRFVHRHTDEGLAKRAIEWLGLDPENQDLVKELTEQTAPVTGKDGYVEPHRRGEGYMRDGSGNVGRIKTLLPATESRREAALTTPKDNKKLVKA</sequence>
<geneLocation type="plasmid" evidence="2 3">
    <name>plas1</name>
</geneLocation>
<protein>
    <recommendedName>
        <fullName evidence="4">ATP-binding protein</fullName>
    </recommendedName>
</protein>
<evidence type="ECO:0000313" key="3">
    <source>
        <dbReference type="Proteomes" id="UP000502345"/>
    </source>
</evidence>
<dbReference type="Pfam" id="PF12846">
    <property type="entry name" value="AAA_10"/>
    <property type="match status" value="1"/>
</dbReference>
<accession>A0A6G9D452</accession>
<feature type="region of interest" description="Disordered" evidence="1">
    <location>
        <begin position="193"/>
        <end position="230"/>
    </location>
</feature>
<dbReference type="SUPFAM" id="SSF52540">
    <property type="entry name" value="P-loop containing nucleoside triphosphate hydrolases"/>
    <property type="match status" value="1"/>
</dbReference>
<dbReference type="InterPro" id="IPR027417">
    <property type="entry name" value="P-loop_NTPase"/>
</dbReference>